<reference evidence="1 2" key="1">
    <citation type="submission" date="2023-11" db="EMBL/GenBank/DDBJ databases">
        <authorList>
            <person name="Cook R."/>
            <person name="Crisci M."/>
            <person name="Pye H."/>
            <person name="Adriaenssens E."/>
            <person name="Santini J."/>
        </authorList>
    </citation>
    <scope>NUCLEOTIDE SEQUENCE [LARGE SCALE GENOMIC DNA]</scope>
    <source>
        <strain evidence="1">Lak_Megaphage_Sonny</strain>
    </source>
</reference>
<evidence type="ECO:0000313" key="1">
    <source>
        <dbReference type="EMBL" id="WQJ53434.1"/>
    </source>
</evidence>
<protein>
    <submittedName>
        <fullName evidence="1">Uncharacterized protein</fullName>
    </submittedName>
</protein>
<dbReference type="EMBL" id="OR769223">
    <property type="protein sequence ID" value="WQJ53434.1"/>
    <property type="molecule type" value="Genomic_DNA"/>
</dbReference>
<sequence>MNKKYLYESIMKNVSHEVKKVLNERYSNDIKKELLANINRLISELDDEECSDLYDSIIDHLIDSNWDKKYKDIVYESFGQDLQTENEGKHILSYIIRGHGIVEGFKLFDKILNNLIENEDHMENGWFLLTKEGQKTL</sequence>
<organism evidence="1 2">
    <name type="scientific">phage Lak_Megaphage_Sonny</name>
    <dbReference type="NCBI Taxonomy" id="3109229"/>
    <lineage>
        <taxon>Viruses</taxon>
        <taxon>Duplodnaviria</taxon>
        <taxon>Heunggongvirae</taxon>
        <taxon>Uroviricota</taxon>
        <taxon>Caudoviricetes</taxon>
        <taxon>Caudoviricetes code 15 clade</taxon>
    </lineage>
</organism>
<keyword evidence="2" id="KW-1185">Reference proteome</keyword>
<dbReference type="Proteomes" id="UP001358193">
    <property type="component" value="Segment"/>
</dbReference>
<evidence type="ECO:0000313" key="2">
    <source>
        <dbReference type="Proteomes" id="UP001358193"/>
    </source>
</evidence>
<accession>A0ABZ0Z5T8</accession>
<proteinExistence type="predicted"/>
<name>A0ABZ0Z5T8_9CAUD</name>